<dbReference type="PANTHER" id="PTHR36115:SF10">
    <property type="entry name" value="RDD DOMAIN-CONTAINING PROTEIN"/>
    <property type="match status" value="1"/>
</dbReference>
<keyword evidence="5 6" id="KW-0472">Membrane</keyword>
<evidence type="ECO:0000256" key="3">
    <source>
        <dbReference type="ARBA" id="ARBA00022692"/>
    </source>
</evidence>
<organism evidence="8 9">
    <name type="scientific">Pseudomarimonas salicorniae</name>
    <dbReference type="NCBI Taxonomy" id="2933270"/>
    <lineage>
        <taxon>Bacteria</taxon>
        <taxon>Pseudomonadati</taxon>
        <taxon>Pseudomonadota</taxon>
        <taxon>Gammaproteobacteria</taxon>
        <taxon>Lysobacterales</taxon>
        <taxon>Lysobacteraceae</taxon>
        <taxon>Pseudomarimonas</taxon>
    </lineage>
</organism>
<evidence type="ECO:0000256" key="2">
    <source>
        <dbReference type="ARBA" id="ARBA00022475"/>
    </source>
</evidence>
<evidence type="ECO:0000256" key="1">
    <source>
        <dbReference type="ARBA" id="ARBA00004651"/>
    </source>
</evidence>
<evidence type="ECO:0000256" key="6">
    <source>
        <dbReference type="SAM" id="Phobius"/>
    </source>
</evidence>
<gene>
    <name evidence="8" type="ORF">M0G41_08135</name>
</gene>
<evidence type="ECO:0000256" key="4">
    <source>
        <dbReference type="ARBA" id="ARBA00022989"/>
    </source>
</evidence>
<keyword evidence="3 6" id="KW-0812">Transmembrane</keyword>
<dbReference type="EMBL" id="JALNMH010000006">
    <property type="protein sequence ID" value="MCK7593635.1"/>
    <property type="molecule type" value="Genomic_DNA"/>
</dbReference>
<dbReference type="InterPro" id="IPR051791">
    <property type="entry name" value="Pra-immunoreactive"/>
</dbReference>
<proteinExistence type="predicted"/>
<feature type="domain" description="RDD" evidence="7">
    <location>
        <begin position="11"/>
        <end position="138"/>
    </location>
</feature>
<feature type="transmembrane region" description="Helical" evidence="6">
    <location>
        <begin position="52"/>
        <end position="70"/>
    </location>
</feature>
<keyword evidence="4 6" id="KW-1133">Transmembrane helix</keyword>
<comment type="subcellular location">
    <subcellularLocation>
        <location evidence="1">Cell membrane</location>
        <topology evidence="1">Multi-pass membrane protein</topology>
    </subcellularLocation>
</comment>
<evidence type="ECO:0000313" key="8">
    <source>
        <dbReference type="EMBL" id="MCK7593635.1"/>
    </source>
</evidence>
<dbReference type="RefSeq" id="WP_248207550.1">
    <property type="nucleotide sequence ID" value="NZ_JALNMH010000006.1"/>
</dbReference>
<keyword evidence="2" id="KW-1003">Cell membrane</keyword>
<comment type="caution">
    <text evidence="8">The sequence shown here is derived from an EMBL/GenBank/DDBJ whole genome shotgun (WGS) entry which is preliminary data.</text>
</comment>
<dbReference type="Proteomes" id="UP001431449">
    <property type="component" value="Unassembled WGS sequence"/>
</dbReference>
<keyword evidence="9" id="KW-1185">Reference proteome</keyword>
<protein>
    <submittedName>
        <fullName evidence="8">RDD family protein</fullName>
    </submittedName>
</protein>
<sequence length="147" mass="16429">MNDDLPPTLPAHLGWRLLALVYDSLPVIALWFLASVLVLALRGGTPVEPWSLAWFAQCLGLWALTGLYAVESWHRGGQTLGMRPWRLKVLDAAGCTATRARLWQRFFWATLAWLPAGLGFLMSLADGRRRTLHDRLSGTRLLRLPAA</sequence>
<evidence type="ECO:0000256" key="5">
    <source>
        <dbReference type="ARBA" id="ARBA00023136"/>
    </source>
</evidence>
<reference evidence="8" key="1">
    <citation type="submission" date="2022-04" db="EMBL/GenBank/DDBJ databases">
        <title>Lysobacter sp. CAU 1642 isolated from sea sand.</title>
        <authorList>
            <person name="Kim W."/>
        </authorList>
    </citation>
    <scope>NUCLEOTIDE SEQUENCE</scope>
    <source>
        <strain evidence="8">CAU 1642</strain>
    </source>
</reference>
<feature type="transmembrane region" description="Helical" evidence="6">
    <location>
        <begin position="20"/>
        <end position="40"/>
    </location>
</feature>
<name>A0ABT0GGH1_9GAMM</name>
<evidence type="ECO:0000313" key="9">
    <source>
        <dbReference type="Proteomes" id="UP001431449"/>
    </source>
</evidence>
<accession>A0ABT0GGH1</accession>
<dbReference type="PANTHER" id="PTHR36115">
    <property type="entry name" value="PROLINE-RICH ANTIGEN HOMOLOG-RELATED"/>
    <property type="match status" value="1"/>
</dbReference>
<dbReference type="Pfam" id="PF06271">
    <property type="entry name" value="RDD"/>
    <property type="match status" value="1"/>
</dbReference>
<evidence type="ECO:0000259" key="7">
    <source>
        <dbReference type="Pfam" id="PF06271"/>
    </source>
</evidence>
<feature type="transmembrane region" description="Helical" evidence="6">
    <location>
        <begin position="106"/>
        <end position="125"/>
    </location>
</feature>
<dbReference type="InterPro" id="IPR010432">
    <property type="entry name" value="RDD"/>
</dbReference>